<gene>
    <name evidence="3" type="ORF">GA0070214_1037</name>
</gene>
<feature type="transmembrane region" description="Helical" evidence="2">
    <location>
        <begin position="6"/>
        <end position="30"/>
    </location>
</feature>
<keyword evidence="4" id="KW-1185">Reference proteome</keyword>
<dbReference type="EMBL" id="FMCS01000003">
    <property type="protein sequence ID" value="SCE88737.1"/>
    <property type="molecule type" value="Genomic_DNA"/>
</dbReference>
<evidence type="ECO:0000313" key="4">
    <source>
        <dbReference type="Proteomes" id="UP000199629"/>
    </source>
</evidence>
<reference evidence="4" key="1">
    <citation type="submission" date="2016-06" db="EMBL/GenBank/DDBJ databases">
        <authorList>
            <person name="Varghese N."/>
            <person name="Submissions Spin"/>
        </authorList>
    </citation>
    <scope>NUCLEOTIDE SEQUENCE [LARGE SCALE GENOMIC DNA]</scope>
    <source>
        <strain evidence="4">DSM 45246</strain>
    </source>
</reference>
<evidence type="ECO:0000313" key="3">
    <source>
        <dbReference type="EMBL" id="SCE88737.1"/>
    </source>
</evidence>
<keyword evidence="2" id="KW-1133">Transmembrane helix</keyword>
<keyword evidence="2" id="KW-0812">Transmembrane</keyword>
<name>A0A1C4VXQ0_9ACTN</name>
<keyword evidence="2" id="KW-0472">Membrane</keyword>
<feature type="region of interest" description="Disordered" evidence="1">
    <location>
        <begin position="155"/>
        <end position="178"/>
    </location>
</feature>
<evidence type="ECO:0000256" key="1">
    <source>
        <dbReference type="SAM" id="MobiDB-lite"/>
    </source>
</evidence>
<dbReference type="AlphaFoldDB" id="A0A1C4VXQ0"/>
<accession>A0A1C4VXQ0</accession>
<organism evidence="3 4">
    <name type="scientific">Micromonospora chaiyaphumensis</name>
    <dbReference type="NCBI Taxonomy" id="307119"/>
    <lineage>
        <taxon>Bacteria</taxon>
        <taxon>Bacillati</taxon>
        <taxon>Actinomycetota</taxon>
        <taxon>Actinomycetes</taxon>
        <taxon>Micromonosporales</taxon>
        <taxon>Micromonosporaceae</taxon>
        <taxon>Micromonospora</taxon>
    </lineage>
</organism>
<evidence type="ECO:0000256" key="2">
    <source>
        <dbReference type="SAM" id="Phobius"/>
    </source>
</evidence>
<protein>
    <recommendedName>
        <fullName evidence="5">DUF4760 domain-containing protein</fullName>
    </recommendedName>
</protein>
<evidence type="ECO:0008006" key="5">
    <source>
        <dbReference type="Google" id="ProtNLM"/>
    </source>
</evidence>
<dbReference type="Proteomes" id="UP000199629">
    <property type="component" value="Unassembled WGS sequence"/>
</dbReference>
<dbReference type="RefSeq" id="WP_091261530.1">
    <property type="nucleotide sequence ID" value="NZ_FMCS01000003.1"/>
</dbReference>
<sequence length="178" mass="19636">MTDAGWLPQVSASASLLISIAALAFTGLSYKDRRRQDRRDLFLKLHERLVEADLQRGRRLLFTRARTVEAVQRMRDEEPDDFDLINRAVAMLDVAGLYVARGYVDKQDFLAEWGGVYARAWLSADAFLTVRLGDLRGGREGWPHFRALGAEAAAALGTPDPPPIPDRVSPGADTDGAA</sequence>
<proteinExistence type="predicted"/>